<dbReference type="Proteomes" id="UP000677515">
    <property type="component" value="Chromosome"/>
</dbReference>
<evidence type="ECO:0000313" key="3">
    <source>
        <dbReference type="Proteomes" id="UP000677515"/>
    </source>
</evidence>
<reference evidence="2 3" key="1">
    <citation type="submission" date="2021-01" db="EMBL/GenBank/DDBJ databases">
        <title>Complete genome sequence of Erwinia rhapontici MAFF 311153.</title>
        <authorList>
            <person name="Morohoshi T."/>
            <person name="Someya N."/>
        </authorList>
    </citation>
    <scope>NUCLEOTIDE SEQUENCE [LARGE SCALE GENOMIC DNA]</scope>
    <source>
        <strain evidence="2 3">MAFF 311153</strain>
    </source>
</reference>
<dbReference type="SUPFAM" id="SSF55920">
    <property type="entry name" value="Creatinase/aminopeptidase"/>
    <property type="match status" value="1"/>
</dbReference>
<accession>A0ABM7N0W2</accession>
<gene>
    <name evidence="2" type="ORF">ERHA53_23490</name>
</gene>
<dbReference type="RefSeq" id="WP_212814346.1">
    <property type="nucleotide sequence ID" value="NZ_AP024329.1"/>
</dbReference>
<dbReference type="InterPro" id="IPR036005">
    <property type="entry name" value="Creatinase/aminopeptidase-like"/>
</dbReference>
<dbReference type="Gene3D" id="3.90.230.10">
    <property type="entry name" value="Creatinase/methionine aminopeptidase superfamily"/>
    <property type="match status" value="1"/>
</dbReference>
<dbReference type="CDD" id="cd01066">
    <property type="entry name" value="APP_MetAP"/>
    <property type="match status" value="1"/>
</dbReference>
<organism evidence="2 3">
    <name type="scientific">Erwinia rhapontici</name>
    <name type="common">Pectobacterium rhapontici</name>
    <dbReference type="NCBI Taxonomy" id="55212"/>
    <lineage>
        <taxon>Bacteria</taxon>
        <taxon>Pseudomonadati</taxon>
        <taxon>Pseudomonadota</taxon>
        <taxon>Gammaproteobacteria</taxon>
        <taxon>Enterobacterales</taxon>
        <taxon>Erwiniaceae</taxon>
        <taxon>Erwinia</taxon>
    </lineage>
</organism>
<sequence>MVSTKITLGPTVAPVKFTQVEPVLLTDDTILARKAKILDGMKHEGFDALVIYADKEHGANFAYLTGFIPRFEEGLLILETSGKCTLVLGNENLKLARFSRVPVTLAHSPYFSLPNQPMDNEAPLENIFTAAGLNNKSKVGLVGWKMFTPAAGNGKAFFDLPYFIVEAVRRTLKASAELENAAHLFISGKSGARATCNANEIAHYEYGANLASNCILDAMNAIEVGVREVDLGALLAAEGQDNTVVSIAATGSRFDKANIYPSYKKVQKGDPLSLTTGFKGGLSSRTGFVIADESELPAGQEEWLQRMAKPYFAAVVAWLENIHCGMTGDELYQLVERVLPKERYGWHLNPGHLVSDEEWMSSPVYQGSDEPLKSGMIMQIDIIPSVAGYTGVSAEECVVLADITLQAEISKKYPALWNRIETRQRYLREEIGINLSAEILPLSNTVAYLRPFYLAKNQSLFVER</sequence>
<evidence type="ECO:0000259" key="1">
    <source>
        <dbReference type="Pfam" id="PF00557"/>
    </source>
</evidence>
<proteinExistence type="predicted"/>
<protein>
    <submittedName>
        <fullName evidence="2">Xaa-Pro aminopeptidase</fullName>
    </submittedName>
</protein>
<dbReference type="Pfam" id="PF00557">
    <property type="entry name" value="Peptidase_M24"/>
    <property type="match status" value="1"/>
</dbReference>
<dbReference type="EMBL" id="AP024329">
    <property type="protein sequence ID" value="BCQ35006.1"/>
    <property type="molecule type" value="Genomic_DNA"/>
</dbReference>
<keyword evidence="3" id="KW-1185">Reference proteome</keyword>
<feature type="domain" description="Peptidase M24" evidence="1">
    <location>
        <begin position="207"/>
        <end position="400"/>
    </location>
</feature>
<name>A0ABM7N0W2_ERWRD</name>
<keyword evidence="2" id="KW-0031">Aminopeptidase</keyword>
<dbReference type="InterPro" id="IPR000994">
    <property type="entry name" value="Pept_M24"/>
</dbReference>
<dbReference type="GO" id="GO:0004177">
    <property type="term" value="F:aminopeptidase activity"/>
    <property type="evidence" value="ECO:0007669"/>
    <property type="project" value="UniProtKB-KW"/>
</dbReference>
<keyword evidence="2" id="KW-0378">Hydrolase</keyword>
<keyword evidence="2" id="KW-0645">Protease</keyword>
<evidence type="ECO:0000313" key="2">
    <source>
        <dbReference type="EMBL" id="BCQ35006.1"/>
    </source>
</evidence>